<keyword evidence="2" id="KW-0808">Transferase</keyword>
<evidence type="ECO:0000259" key="1">
    <source>
        <dbReference type="PROSITE" id="PS51186"/>
    </source>
</evidence>
<keyword evidence="3" id="KW-1185">Reference proteome</keyword>
<dbReference type="SUPFAM" id="SSF55729">
    <property type="entry name" value="Acyl-CoA N-acyltransferases (Nat)"/>
    <property type="match status" value="1"/>
</dbReference>
<evidence type="ECO:0000313" key="2">
    <source>
        <dbReference type="EMBL" id="SKB75479.1"/>
    </source>
</evidence>
<dbReference type="GO" id="GO:0016747">
    <property type="term" value="F:acyltransferase activity, transferring groups other than amino-acyl groups"/>
    <property type="evidence" value="ECO:0007669"/>
    <property type="project" value="InterPro"/>
</dbReference>
<dbReference type="Pfam" id="PF13508">
    <property type="entry name" value="Acetyltransf_7"/>
    <property type="match status" value="1"/>
</dbReference>
<dbReference type="PROSITE" id="PS51186">
    <property type="entry name" value="GNAT"/>
    <property type="match status" value="1"/>
</dbReference>
<sequence length="152" mass="17923">MKAPLLDFQLITDDYPYELLLLADETRVAIDKYLSSSDVYLVKLNNDNVGVFCLYHQDAETVELKNIAVSEKYQRQGIGEQILTHIKKIYYPKYKRIIVGTADCGINQIRFYEKNGFQKYDVRKNFFIDNYPKPIFENGIQLKDMQLLKFEF</sequence>
<dbReference type="Proteomes" id="UP000191112">
    <property type="component" value="Unassembled WGS sequence"/>
</dbReference>
<dbReference type="InterPro" id="IPR000182">
    <property type="entry name" value="GNAT_dom"/>
</dbReference>
<feature type="domain" description="N-acetyltransferase" evidence="1">
    <location>
        <begin position="1"/>
        <end position="138"/>
    </location>
</feature>
<reference evidence="2 3" key="1">
    <citation type="submission" date="2017-02" db="EMBL/GenBank/DDBJ databases">
        <authorList>
            <person name="Peterson S.W."/>
        </authorList>
    </citation>
    <scope>NUCLEOTIDE SEQUENCE [LARGE SCALE GENOMIC DNA]</scope>
    <source>
        <strain evidence="2 3">DSM 22323</strain>
    </source>
</reference>
<organism evidence="2 3">
    <name type="scientific">Soonwooa buanensis</name>
    <dbReference type="NCBI Taxonomy" id="619805"/>
    <lineage>
        <taxon>Bacteria</taxon>
        <taxon>Pseudomonadati</taxon>
        <taxon>Bacteroidota</taxon>
        <taxon>Flavobacteriia</taxon>
        <taxon>Flavobacteriales</taxon>
        <taxon>Weeksellaceae</taxon>
        <taxon>Chryseobacterium group</taxon>
        <taxon>Soonwooa</taxon>
    </lineage>
</organism>
<dbReference type="RefSeq" id="WP_079666307.1">
    <property type="nucleotide sequence ID" value="NZ_FUYZ01000002.1"/>
</dbReference>
<dbReference type="InterPro" id="IPR016181">
    <property type="entry name" value="Acyl_CoA_acyltransferase"/>
</dbReference>
<dbReference type="AlphaFoldDB" id="A0A1T5DV20"/>
<protein>
    <submittedName>
        <fullName evidence="2">Acetyltransferase (GNAT) domain-containing protein</fullName>
    </submittedName>
</protein>
<dbReference type="Gene3D" id="3.40.630.30">
    <property type="match status" value="1"/>
</dbReference>
<name>A0A1T5DV20_9FLAO</name>
<gene>
    <name evidence="2" type="ORF">SAMN05660477_01039</name>
</gene>
<accession>A0A1T5DV20</accession>
<dbReference type="EMBL" id="FUYZ01000002">
    <property type="protein sequence ID" value="SKB75479.1"/>
    <property type="molecule type" value="Genomic_DNA"/>
</dbReference>
<dbReference type="STRING" id="619805.SAMN05660477_01039"/>
<evidence type="ECO:0000313" key="3">
    <source>
        <dbReference type="Proteomes" id="UP000191112"/>
    </source>
</evidence>
<dbReference type="CDD" id="cd04301">
    <property type="entry name" value="NAT_SF"/>
    <property type="match status" value="1"/>
</dbReference>
<proteinExistence type="predicted"/>
<dbReference type="OrthoDB" id="9813917at2"/>